<dbReference type="AlphaFoldDB" id="W4QD35"/>
<evidence type="ECO:0000256" key="1">
    <source>
        <dbReference type="ARBA" id="ARBA00022801"/>
    </source>
</evidence>
<keyword evidence="1" id="KW-0378">Hydrolase</keyword>
<dbReference type="PANTHER" id="PTHR42680:SF3">
    <property type="entry name" value="DCTP DEAMINASE"/>
    <property type="match status" value="1"/>
</dbReference>
<sequence>MILSGKSIQERWEKREISISPFERTSQIQPASVDLRLGNEFKIVDQDQVELLKMDQPSIYKNVEVIRNRIVIPPHSFMLATTLETITLPNHLTAFVEGRSSIGRLGLFIQNAGWSTRDSLVRLRWNCTIRIKCQLRCRLVGEFVNLS</sequence>
<dbReference type="InterPro" id="IPR036157">
    <property type="entry name" value="dUTPase-like_sf"/>
</dbReference>
<organism evidence="3 4">
    <name type="scientific">Halalkalibacter hemicellulosilyticusJCM 9152</name>
    <dbReference type="NCBI Taxonomy" id="1236971"/>
    <lineage>
        <taxon>Bacteria</taxon>
        <taxon>Bacillati</taxon>
        <taxon>Bacillota</taxon>
        <taxon>Bacilli</taxon>
        <taxon>Bacillales</taxon>
        <taxon>Bacillaceae</taxon>
        <taxon>Halalkalibacter</taxon>
    </lineage>
</organism>
<keyword evidence="2" id="KW-0546">Nucleotide metabolism</keyword>
<keyword evidence="4" id="KW-1185">Reference proteome</keyword>
<gene>
    <name evidence="3" type="ORF">JCM9152_1253</name>
</gene>
<protein>
    <submittedName>
        <fullName evidence="3">Deoxycytidine triphosphate deaminase</fullName>
    </submittedName>
</protein>
<evidence type="ECO:0000313" key="3">
    <source>
        <dbReference type="EMBL" id="GAE29867.1"/>
    </source>
</evidence>
<dbReference type="Proteomes" id="UP000018895">
    <property type="component" value="Unassembled WGS sequence"/>
</dbReference>
<evidence type="ECO:0000313" key="4">
    <source>
        <dbReference type="Proteomes" id="UP000018895"/>
    </source>
</evidence>
<dbReference type="SUPFAM" id="SSF51283">
    <property type="entry name" value="dUTPase-like"/>
    <property type="match status" value="1"/>
</dbReference>
<dbReference type="PANTHER" id="PTHR42680">
    <property type="entry name" value="DCTP DEAMINASE"/>
    <property type="match status" value="1"/>
</dbReference>
<dbReference type="GO" id="GO:0008829">
    <property type="term" value="F:dCTP deaminase activity"/>
    <property type="evidence" value="ECO:0007669"/>
    <property type="project" value="InterPro"/>
</dbReference>
<comment type="caution">
    <text evidence="3">The sequence shown here is derived from an EMBL/GenBank/DDBJ whole genome shotgun (WGS) entry which is preliminary data.</text>
</comment>
<dbReference type="InterPro" id="IPR011962">
    <property type="entry name" value="dCTP_deaminase"/>
</dbReference>
<dbReference type="STRING" id="1236971.JCM9152_1253"/>
<name>W4QD35_9BACI</name>
<evidence type="ECO:0000256" key="2">
    <source>
        <dbReference type="ARBA" id="ARBA00023080"/>
    </source>
</evidence>
<dbReference type="Gene3D" id="2.70.40.10">
    <property type="match status" value="1"/>
</dbReference>
<dbReference type="Pfam" id="PF22769">
    <property type="entry name" value="DCD"/>
    <property type="match status" value="1"/>
</dbReference>
<dbReference type="CDD" id="cd07557">
    <property type="entry name" value="trimeric_dUTPase"/>
    <property type="match status" value="1"/>
</dbReference>
<dbReference type="GO" id="GO:0015949">
    <property type="term" value="P:nucleobase-containing small molecule interconversion"/>
    <property type="evidence" value="ECO:0007669"/>
    <property type="project" value="TreeGrafter"/>
</dbReference>
<proteinExistence type="predicted"/>
<dbReference type="GO" id="GO:0006229">
    <property type="term" value="P:dUTP biosynthetic process"/>
    <property type="evidence" value="ECO:0007669"/>
    <property type="project" value="InterPro"/>
</dbReference>
<accession>W4QD35</accession>
<reference evidence="3" key="1">
    <citation type="journal article" date="2014" name="Genome Announc.">
        <title>Draft Genome Sequences of Three Alkaliphilic Bacillus Strains, Bacillus wakoensis JCM 9140T, Bacillus akibai JCM 9157T, and Bacillus hemicellulosilyticus JCM 9152T.</title>
        <authorList>
            <person name="Yuki M."/>
            <person name="Oshima K."/>
            <person name="Suda W."/>
            <person name="Oshida Y."/>
            <person name="Kitamura K."/>
            <person name="Iida T."/>
            <person name="Hattori M."/>
            <person name="Ohkuma M."/>
        </authorList>
    </citation>
    <scope>NUCLEOTIDE SEQUENCE [LARGE SCALE GENOMIC DNA]</scope>
    <source>
        <strain evidence="3">JCM 9152</strain>
    </source>
</reference>
<dbReference type="InterPro" id="IPR033704">
    <property type="entry name" value="dUTPase_trimeric"/>
</dbReference>
<dbReference type="NCBIfam" id="TIGR02274">
    <property type="entry name" value="dCTP_deam"/>
    <property type="match status" value="1"/>
</dbReference>
<dbReference type="EMBL" id="BAUU01000007">
    <property type="protein sequence ID" value="GAE29867.1"/>
    <property type="molecule type" value="Genomic_DNA"/>
</dbReference>